<dbReference type="PANTHER" id="PTHR11208">
    <property type="entry name" value="RNA-BINDING PROTEIN RELATED"/>
    <property type="match status" value="1"/>
</dbReference>
<dbReference type="Proteomes" id="UP000218209">
    <property type="component" value="Unassembled WGS sequence"/>
</dbReference>
<dbReference type="Gene3D" id="3.30.1370.10">
    <property type="entry name" value="K Homology domain, type 1"/>
    <property type="match status" value="1"/>
</dbReference>
<dbReference type="PROSITE" id="PS50084">
    <property type="entry name" value="KH_TYPE_1"/>
    <property type="match status" value="1"/>
</dbReference>
<keyword evidence="6" id="KW-1185">Reference proteome</keyword>
<dbReference type="InterPro" id="IPR045071">
    <property type="entry name" value="BBP-like"/>
</dbReference>
<dbReference type="Pfam" id="PF22675">
    <property type="entry name" value="KH-I_KHDC4-BBP"/>
    <property type="match status" value="1"/>
</dbReference>
<evidence type="ECO:0000313" key="5">
    <source>
        <dbReference type="EMBL" id="OSX71133.1"/>
    </source>
</evidence>
<accession>A0A1X6NRW9</accession>
<feature type="compositionally biased region" description="Low complexity" evidence="3">
    <location>
        <begin position="72"/>
        <end position="86"/>
    </location>
</feature>
<gene>
    <name evidence="5" type="ORF">BU14_0589s0008</name>
</gene>
<dbReference type="AlphaFoldDB" id="A0A1X6NRW9"/>
<evidence type="ECO:0000256" key="2">
    <source>
        <dbReference type="PROSITE-ProRule" id="PRU00117"/>
    </source>
</evidence>
<feature type="domain" description="K Homology" evidence="4">
    <location>
        <begin position="169"/>
        <end position="265"/>
    </location>
</feature>
<dbReference type="EMBL" id="KV919167">
    <property type="protein sequence ID" value="OSX71133.1"/>
    <property type="molecule type" value="Genomic_DNA"/>
</dbReference>
<dbReference type="OrthoDB" id="6777263at2759"/>
<dbReference type="GO" id="GO:0003729">
    <property type="term" value="F:mRNA binding"/>
    <property type="evidence" value="ECO:0007669"/>
    <property type="project" value="TreeGrafter"/>
</dbReference>
<feature type="region of interest" description="Disordered" evidence="3">
    <location>
        <begin position="51"/>
        <end position="122"/>
    </location>
</feature>
<evidence type="ECO:0000313" key="6">
    <source>
        <dbReference type="Proteomes" id="UP000218209"/>
    </source>
</evidence>
<keyword evidence="1 2" id="KW-0694">RNA-binding</keyword>
<dbReference type="InterPro" id="IPR004087">
    <property type="entry name" value="KH_dom"/>
</dbReference>
<dbReference type="GO" id="GO:0005634">
    <property type="term" value="C:nucleus"/>
    <property type="evidence" value="ECO:0007669"/>
    <property type="project" value="TreeGrafter"/>
</dbReference>
<evidence type="ECO:0000256" key="3">
    <source>
        <dbReference type="SAM" id="MobiDB-lite"/>
    </source>
</evidence>
<evidence type="ECO:0000259" key="4">
    <source>
        <dbReference type="SMART" id="SM00322"/>
    </source>
</evidence>
<sequence length="481" mass="46856">MDTMAGIAAALAAEASALSSLVPARAFPLTRALVAAELSRAVALTKFPAPPSPGCVPAGGSPSSTAVGSPVSTTAALSGSSTASLSPFDSPTSSPSAAAYGPLPSLPPLTPQHGAPGSPVEGACVGSGGSVAATIGPVGLGGPPPPSAGCMDAAASVATPASSAAPALVRKRAKILIPVTSHPRVNFIGKLLGPRGSSLRSLERTTATRIMIRGRGSIRPEREPAVRGRPGWEHLSEALHIVIEAVGLLLVPVDEERDELKKQQRRDLAILNGRVRGQLSEAALAAGLVAGDASGGPGGGPSSPAAGAGHAAYGVVDHPPPGRALAGNRPKAPIGWEAAAARAAGPRPTALAAAAIGGCVASPSGGSSVTSADSDDDGEGGCAGARLPPSLDLDSLSLDEEAGAVAPSPVTGRDGRQVTSVAPASVAATPVGCVGGMVLPPPVGGVWSPPAVDGGFAAMFGVRPEAPPFTPGAGVGHPFRV</sequence>
<reference evidence="5 6" key="1">
    <citation type="submission" date="2017-03" db="EMBL/GenBank/DDBJ databases">
        <title>WGS assembly of Porphyra umbilicalis.</title>
        <authorList>
            <person name="Brawley S.H."/>
            <person name="Blouin N.A."/>
            <person name="Ficko-Blean E."/>
            <person name="Wheeler G.L."/>
            <person name="Lohr M."/>
            <person name="Goodson H.V."/>
            <person name="Jenkins J.W."/>
            <person name="Blaby-Haas C.E."/>
            <person name="Helliwell K.E."/>
            <person name="Chan C."/>
            <person name="Marriage T."/>
            <person name="Bhattacharya D."/>
            <person name="Klein A.S."/>
            <person name="Badis Y."/>
            <person name="Brodie J."/>
            <person name="Cao Y."/>
            <person name="Collen J."/>
            <person name="Dittami S.M."/>
            <person name="Gachon C.M."/>
            <person name="Green B.R."/>
            <person name="Karpowicz S."/>
            <person name="Kim J.W."/>
            <person name="Kudahl U."/>
            <person name="Lin S."/>
            <person name="Michel G."/>
            <person name="Mittag M."/>
            <person name="Olson B.J."/>
            <person name="Pangilinan J."/>
            <person name="Peng Y."/>
            <person name="Qiu H."/>
            <person name="Shu S."/>
            <person name="Singer J.T."/>
            <person name="Smith A.G."/>
            <person name="Sprecher B.N."/>
            <person name="Wagner V."/>
            <person name="Wang W."/>
            <person name="Wang Z.-Y."/>
            <person name="Yan J."/>
            <person name="Yarish C."/>
            <person name="Zoeuner-Riek S."/>
            <person name="Zhuang Y."/>
            <person name="Zou Y."/>
            <person name="Lindquist E.A."/>
            <person name="Grimwood J."/>
            <person name="Barry K."/>
            <person name="Rokhsar D.S."/>
            <person name="Schmutz J."/>
            <person name="Stiller J.W."/>
            <person name="Grossman A.R."/>
            <person name="Prochnik S.E."/>
        </authorList>
    </citation>
    <scope>NUCLEOTIDE SEQUENCE [LARGE SCALE GENOMIC DNA]</scope>
    <source>
        <strain evidence="5">4086291</strain>
    </source>
</reference>
<proteinExistence type="predicted"/>
<dbReference type="PANTHER" id="PTHR11208:SF42">
    <property type="entry name" value="QUAKING RELATED 54B, ISOFORM E"/>
    <property type="match status" value="1"/>
</dbReference>
<evidence type="ECO:0000256" key="1">
    <source>
        <dbReference type="ARBA" id="ARBA00022884"/>
    </source>
</evidence>
<dbReference type="SMART" id="SM00322">
    <property type="entry name" value="KH"/>
    <property type="match status" value="1"/>
</dbReference>
<dbReference type="SUPFAM" id="SSF54791">
    <property type="entry name" value="Eukaryotic type KH-domain (KH-domain type I)"/>
    <property type="match status" value="1"/>
</dbReference>
<name>A0A1X6NRW9_PORUM</name>
<feature type="compositionally biased region" description="Low complexity" evidence="3">
    <location>
        <begin position="302"/>
        <end position="314"/>
    </location>
</feature>
<feature type="region of interest" description="Disordered" evidence="3">
    <location>
        <begin position="294"/>
        <end position="330"/>
    </location>
</feature>
<feature type="compositionally biased region" description="Polar residues" evidence="3">
    <location>
        <begin position="87"/>
        <end position="96"/>
    </location>
</feature>
<organism evidence="5 6">
    <name type="scientific">Porphyra umbilicalis</name>
    <name type="common">Purple laver</name>
    <name type="synonym">Red alga</name>
    <dbReference type="NCBI Taxonomy" id="2786"/>
    <lineage>
        <taxon>Eukaryota</taxon>
        <taxon>Rhodophyta</taxon>
        <taxon>Bangiophyceae</taxon>
        <taxon>Bangiales</taxon>
        <taxon>Bangiaceae</taxon>
        <taxon>Porphyra</taxon>
    </lineage>
</organism>
<feature type="region of interest" description="Disordered" evidence="3">
    <location>
        <begin position="362"/>
        <end position="392"/>
    </location>
</feature>
<dbReference type="InterPro" id="IPR036612">
    <property type="entry name" value="KH_dom_type_1_sf"/>
</dbReference>
<protein>
    <recommendedName>
        <fullName evidence="4">K Homology domain-containing protein</fullName>
    </recommendedName>
</protein>
<feature type="compositionally biased region" description="Polar residues" evidence="3">
    <location>
        <begin position="61"/>
        <end position="71"/>
    </location>
</feature>
<dbReference type="InterPro" id="IPR055256">
    <property type="entry name" value="KH_1_KHDC4/BBP-like"/>
</dbReference>
<dbReference type="GO" id="GO:0048024">
    <property type="term" value="P:regulation of mRNA splicing, via spliceosome"/>
    <property type="evidence" value="ECO:0007669"/>
    <property type="project" value="TreeGrafter"/>
</dbReference>